<protein>
    <submittedName>
        <fullName evidence="8">Alpha-L RNA-binding motif-containing protein</fullName>
    </submittedName>
</protein>
<accession>A0A6A4I079</accession>
<dbReference type="InterPro" id="IPR002942">
    <property type="entry name" value="S4_RNA-bd"/>
</dbReference>
<evidence type="ECO:0000256" key="5">
    <source>
        <dbReference type="ARBA" id="ARBA00023274"/>
    </source>
</evidence>
<keyword evidence="3 6" id="KW-0694">RNA-binding</keyword>
<evidence type="ECO:0000259" key="7">
    <source>
        <dbReference type="SMART" id="SM00363"/>
    </source>
</evidence>
<dbReference type="CDD" id="cd00165">
    <property type="entry name" value="S4"/>
    <property type="match status" value="1"/>
</dbReference>
<dbReference type="GO" id="GO:0005763">
    <property type="term" value="C:mitochondrial small ribosomal subunit"/>
    <property type="evidence" value="ECO:0007669"/>
    <property type="project" value="TreeGrafter"/>
</dbReference>
<comment type="similarity">
    <text evidence="1">Belongs to the universal ribosomal protein uS4 family.</text>
</comment>
<feature type="domain" description="RNA-binding S4" evidence="7">
    <location>
        <begin position="131"/>
        <end position="193"/>
    </location>
</feature>
<dbReference type="GO" id="GO:0042274">
    <property type="term" value="P:ribosomal small subunit biogenesis"/>
    <property type="evidence" value="ECO:0007669"/>
    <property type="project" value="TreeGrafter"/>
</dbReference>
<dbReference type="PROSITE" id="PS00632">
    <property type="entry name" value="RIBOSOMAL_S4"/>
    <property type="match status" value="1"/>
</dbReference>
<keyword evidence="4" id="KW-0689">Ribosomal protein</keyword>
<keyword evidence="2 6" id="KW-0699">rRNA-binding</keyword>
<name>A0A6A4I079_9AGAR</name>
<reference evidence="8" key="1">
    <citation type="journal article" date="2019" name="Environ. Microbiol.">
        <title>Fungal ecological strategies reflected in gene transcription - a case study of two litter decomposers.</title>
        <authorList>
            <person name="Barbi F."/>
            <person name="Kohler A."/>
            <person name="Barry K."/>
            <person name="Baskaran P."/>
            <person name="Daum C."/>
            <person name="Fauchery L."/>
            <person name="Ihrmark K."/>
            <person name="Kuo A."/>
            <person name="LaButti K."/>
            <person name="Lipzen A."/>
            <person name="Morin E."/>
            <person name="Grigoriev I.V."/>
            <person name="Henrissat B."/>
            <person name="Lindahl B."/>
            <person name="Martin F."/>
        </authorList>
    </citation>
    <scope>NUCLEOTIDE SEQUENCE</scope>
    <source>
        <strain evidence="8">JB14</strain>
    </source>
</reference>
<dbReference type="Gene3D" id="3.10.290.10">
    <property type="entry name" value="RNA-binding S4 domain"/>
    <property type="match status" value="1"/>
</dbReference>
<gene>
    <name evidence="8" type="ORF">BT96DRAFT_855635</name>
</gene>
<dbReference type="SUPFAM" id="SSF55174">
    <property type="entry name" value="Alpha-L RNA-binding motif"/>
    <property type="match status" value="1"/>
</dbReference>
<dbReference type="SMART" id="SM00363">
    <property type="entry name" value="S4"/>
    <property type="match status" value="1"/>
</dbReference>
<evidence type="ECO:0000313" key="8">
    <source>
        <dbReference type="EMBL" id="KAE9402627.1"/>
    </source>
</evidence>
<evidence type="ECO:0000256" key="3">
    <source>
        <dbReference type="ARBA" id="ARBA00022884"/>
    </source>
</evidence>
<dbReference type="EMBL" id="ML769433">
    <property type="protein sequence ID" value="KAE9402627.1"/>
    <property type="molecule type" value="Genomic_DNA"/>
</dbReference>
<evidence type="ECO:0000256" key="2">
    <source>
        <dbReference type="ARBA" id="ARBA00022730"/>
    </source>
</evidence>
<keyword evidence="5" id="KW-0687">Ribonucleoprotein</keyword>
<keyword evidence="9" id="KW-1185">Reference proteome</keyword>
<evidence type="ECO:0000256" key="4">
    <source>
        <dbReference type="ARBA" id="ARBA00022980"/>
    </source>
</evidence>
<dbReference type="Proteomes" id="UP000799118">
    <property type="component" value="Unassembled WGS sequence"/>
</dbReference>
<sequence>MRDVGVYNVARAMPRMSWHPRNLYNLWQCSFSPKKKLDFKTSNDTLFQQRWKAKAAVRAYHGDYIPEKIFKRWYIPDNLPNIRPKKVVKGDDKESLEEFAGRKQREDEYETDEAVYDMAPVGSLMFAEVERRIDTIVFRSCFAHSIYEARRLVVHGYVMLNGKKHQNANTRLKPGDMITVDHKAIRFFKPPRDDCIDNVNATEPDAEKLTPFHLPLYASPWLFIPSYIEPNFATCSAIYVRHPTARPGYSEIPTPYDADGEVVRLAWEWYTKRGPRIRSKTRLARMPEDRAYVPELREQAESRRIQQQVLARRAAAAGFGIIRTPPPKS</sequence>
<proteinExistence type="inferred from homology"/>
<dbReference type="InterPro" id="IPR022801">
    <property type="entry name" value="Ribosomal_uS4"/>
</dbReference>
<dbReference type="InterPro" id="IPR018079">
    <property type="entry name" value="Ribosomal_uS4_CS"/>
</dbReference>
<dbReference type="Pfam" id="PF01479">
    <property type="entry name" value="S4"/>
    <property type="match status" value="1"/>
</dbReference>
<dbReference type="PROSITE" id="PS50889">
    <property type="entry name" value="S4"/>
    <property type="match status" value="1"/>
</dbReference>
<dbReference type="AlphaFoldDB" id="A0A6A4I079"/>
<organism evidence="8 9">
    <name type="scientific">Gymnopus androsaceus JB14</name>
    <dbReference type="NCBI Taxonomy" id="1447944"/>
    <lineage>
        <taxon>Eukaryota</taxon>
        <taxon>Fungi</taxon>
        <taxon>Dikarya</taxon>
        <taxon>Basidiomycota</taxon>
        <taxon>Agaricomycotina</taxon>
        <taxon>Agaricomycetes</taxon>
        <taxon>Agaricomycetidae</taxon>
        <taxon>Agaricales</taxon>
        <taxon>Marasmiineae</taxon>
        <taxon>Omphalotaceae</taxon>
        <taxon>Gymnopus</taxon>
    </lineage>
</organism>
<dbReference type="OrthoDB" id="3356781at2759"/>
<dbReference type="PANTHER" id="PTHR11831:SF4">
    <property type="entry name" value="SMALL RIBOSOMAL SUBUNIT PROTEIN US4M"/>
    <property type="match status" value="1"/>
</dbReference>
<dbReference type="PANTHER" id="PTHR11831">
    <property type="entry name" value="30S 40S RIBOSOMAL PROTEIN"/>
    <property type="match status" value="1"/>
</dbReference>
<evidence type="ECO:0000313" key="9">
    <source>
        <dbReference type="Proteomes" id="UP000799118"/>
    </source>
</evidence>
<evidence type="ECO:0000256" key="6">
    <source>
        <dbReference type="PROSITE-ProRule" id="PRU00182"/>
    </source>
</evidence>
<dbReference type="GO" id="GO:0003735">
    <property type="term" value="F:structural constituent of ribosome"/>
    <property type="evidence" value="ECO:0007669"/>
    <property type="project" value="TreeGrafter"/>
</dbReference>
<dbReference type="GO" id="GO:0019843">
    <property type="term" value="F:rRNA binding"/>
    <property type="evidence" value="ECO:0007669"/>
    <property type="project" value="UniProtKB-KW"/>
</dbReference>
<dbReference type="InterPro" id="IPR036986">
    <property type="entry name" value="S4_RNA-bd_sf"/>
</dbReference>
<evidence type="ECO:0000256" key="1">
    <source>
        <dbReference type="ARBA" id="ARBA00007465"/>
    </source>
</evidence>